<dbReference type="EMBL" id="JAQGEF010000006">
    <property type="protein sequence ID" value="MDA3614507.1"/>
    <property type="molecule type" value="Genomic_DNA"/>
</dbReference>
<proteinExistence type="predicted"/>
<keyword evidence="3" id="KW-1185">Reference proteome</keyword>
<dbReference type="NCBIfam" id="TIGR04549">
    <property type="entry name" value="LP_HExxH_w_tonB"/>
    <property type="match status" value="1"/>
</dbReference>
<dbReference type="Gene3D" id="3.40.390.70">
    <property type="match status" value="1"/>
</dbReference>
<gene>
    <name evidence="2" type="ORF">O3P16_06780</name>
</gene>
<comment type="caution">
    <text evidence="2">The sequence shown here is derived from an EMBL/GenBank/DDBJ whole genome shotgun (WGS) entry which is preliminary data.</text>
</comment>
<evidence type="ECO:0000313" key="2">
    <source>
        <dbReference type="EMBL" id="MDA3614507.1"/>
    </source>
</evidence>
<dbReference type="Pfam" id="PF15890">
    <property type="entry name" value="Peptidase_Mx1"/>
    <property type="match status" value="1"/>
</dbReference>
<accession>A0ABT4UI34</accession>
<feature type="chain" id="PRO_5045328181" evidence="1">
    <location>
        <begin position="22"/>
        <end position="305"/>
    </location>
</feature>
<reference evidence="2 3" key="1">
    <citation type="submission" date="2022-12" db="EMBL/GenBank/DDBJ databases">
        <title>Chitinophagaceae gen. sp. nov., a new member of the family Chitinophagaceae, isolated from soil in a chemical factory.</title>
        <authorList>
            <person name="Ke Z."/>
        </authorList>
    </citation>
    <scope>NUCLEOTIDE SEQUENCE [LARGE SCALE GENOMIC DNA]</scope>
    <source>
        <strain evidence="2 3">LY-5</strain>
    </source>
</reference>
<evidence type="ECO:0000313" key="3">
    <source>
        <dbReference type="Proteomes" id="UP001210231"/>
    </source>
</evidence>
<sequence>MKIFKKLALICGLSMSLIACNKDDIDLTDADIIRGLGGDTWAQTNIDKWLYDSLVKPYNIGVKYKWDQFEFDISRTLIPPSEDKVIPVWSVLKDVWIKPYIAEAGKVFFNKYSPKSFILAGSNSYNDDGSIILGTAEGGRKIVFYGVNKFKVKGMTGYTPATDSNFVKTYFIQTMHHEFAHILHQNVLYPQDFKRINPILFQGQNWINMATNQSRLDGFITPYASSGFDDDFAEMVAIMLIEGKVGFDNIVNGLTGTSANGTTAANAKSYLRQKESIIVNYYKQVWDIDFYSLQNRCRTALNQYL</sequence>
<keyword evidence="1" id="KW-0732">Signal</keyword>
<protein>
    <submittedName>
        <fullName evidence="2">Zinc-binding metallopeptidase</fullName>
    </submittedName>
</protein>
<name>A0ABT4UI34_9BACT</name>
<dbReference type="InterPro" id="IPR030890">
    <property type="entry name" value="LP_HExxH_w_TonB"/>
</dbReference>
<dbReference type="PROSITE" id="PS51257">
    <property type="entry name" value="PROKAR_LIPOPROTEIN"/>
    <property type="match status" value="1"/>
</dbReference>
<evidence type="ECO:0000256" key="1">
    <source>
        <dbReference type="SAM" id="SignalP"/>
    </source>
</evidence>
<feature type="signal peptide" evidence="1">
    <location>
        <begin position="1"/>
        <end position="21"/>
    </location>
</feature>
<organism evidence="2 3">
    <name type="scientific">Polluticaenibacter yanchengensis</name>
    <dbReference type="NCBI Taxonomy" id="3014562"/>
    <lineage>
        <taxon>Bacteria</taxon>
        <taxon>Pseudomonadati</taxon>
        <taxon>Bacteroidota</taxon>
        <taxon>Chitinophagia</taxon>
        <taxon>Chitinophagales</taxon>
        <taxon>Chitinophagaceae</taxon>
        <taxon>Polluticaenibacter</taxon>
    </lineage>
</organism>
<dbReference type="RefSeq" id="WP_407030833.1">
    <property type="nucleotide sequence ID" value="NZ_JAQGEF010000006.1"/>
</dbReference>
<dbReference type="Proteomes" id="UP001210231">
    <property type="component" value="Unassembled WGS sequence"/>
</dbReference>